<comment type="caution">
    <text evidence="1">The sequence shown here is derived from an EMBL/GenBank/DDBJ whole genome shotgun (WGS) entry which is preliminary data.</text>
</comment>
<accession>A0A6M1LV05</accession>
<reference evidence="1 2" key="1">
    <citation type="submission" date="2020-03" db="EMBL/GenBank/DDBJ databases">
        <title>Roseomonas stagni sp. nov., isolated from pond water in Japan.</title>
        <authorList>
            <person name="Furuhata K."/>
            <person name="Miyamoto H."/>
            <person name="Goto K."/>
        </authorList>
    </citation>
    <scope>NUCLEOTIDE SEQUENCE [LARGE SCALE GENOMIC DNA]</scope>
    <source>
        <strain evidence="1 2">PeD5</strain>
    </source>
</reference>
<dbReference type="Proteomes" id="UP000475385">
    <property type="component" value="Unassembled WGS sequence"/>
</dbReference>
<name>A0A6M1LV05_9PROT</name>
<protein>
    <submittedName>
        <fullName evidence="1">Uncharacterized protein</fullName>
    </submittedName>
</protein>
<organism evidence="1 2">
    <name type="scientific">Falsiroseomonas algicola</name>
    <dbReference type="NCBI Taxonomy" id="2716930"/>
    <lineage>
        <taxon>Bacteria</taxon>
        <taxon>Pseudomonadati</taxon>
        <taxon>Pseudomonadota</taxon>
        <taxon>Alphaproteobacteria</taxon>
        <taxon>Acetobacterales</taxon>
        <taxon>Roseomonadaceae</taxon>
        <taxon>Falsiroseomonas</taxon>
    </lineage>
</organism>
<evidence type="ECO:0000313" key="1">
    <source>
        <dbReference type="EMBL" id="NGM24335.1"/>
    </source>
</evidence>
<evidence type="ECO:0000313" key="2">
    <source>
        <dbReference type="Proteomes" id="UP000475385"/>
    </source>
</evidence>
<keyword evidence="2" id="KW-1185">Reference proteome</keyword>
<dbReference type="RefSeq" id="WP_164698245.1">
    <property type="nucleotide sequence ID" value="NZ_JAAIKB010000032.1"/>
</dbReference>
<sequence length="247" mass="26117">MKVSGGGPHQSKTMMLADLGAVLAAEAELQPDKVIIGENLLGKPSSRAREAAAYYLRQLYGLGDTPPAVSRALFALWRRDPVGRPLLALLCAIARDPSLRGGAAAVLDGKVGEQIRSPAIAAAFEAEHPGRLGLNMANSLARNAASSWTQAGFLAGAVRKLRSRPKVTPTAAAYAALLAQLAGFGGQTLLESRWLDVLDRPAEDRMALLRQAEGLGLARVRSAGHVVEIEVRRPMAETLGIPGLVHR</sequence>
<gene>
    <name evidence="1" type="ORF">G3576_30385</name>
</gene>
<dbReference type="EMBL" id="JAAIKB010000032">
    <property type="protein sequence ID" value="NGM24335.1"/>
    <property type="molecule type" value="Genomic_DNA"/>
</dbReference>
<dbReference type="AlphaFoldDB" id="A0A6M1LV05"/>
<proteinExistence type="predicted"/>